<gene>
    <name evidence="3" type="ORF">WKI71_04265</name>
</gene>
<sequence length="163" mass="17425">MATERHTPPYGPGPDGTGGSGSDDWEDEFGFDDRHFVVEDLNDEPDLELPPAVTSAPPAQPPDPARRGSLVPSSVIAAVILLAAMTPGFAFHQALRRYRPQDTRSSTIEVVQLFSVGALATSAGLLLTLLAGELVTFLVPVDALHRAAADFRDRPGRGSVPRW</sequence>
<evidence type="ECO:0000256" key="2">
    <source>
        <dbReference type="SAM" id="Phobius"/>
    </source>
</evidence>
<keyword evidence="4" id="KW-1185">Reference proteome</keyword>
<keyword evidence="2" id="KW-0812">Transmembrane</keyword>
<name>A0ABU8UHF4_9ACTN</name>
<feature type="transmembrane region" description="Helical" evidence="2">
    <location>
        <begin position="110"/>
        <end position="131"/>
    </location>
</feature>
<evidence type="ECO:0000313" key="4">
    <source>
        <dbReference type="Proteomes" id="UP001376459"/>
    </source>
</evidence>
<keyword evidence="2" id="KW-1133">Transmembrane helix</keyword>
<evidence type="ECO:0000256" key="1">
    <source>
        <dbReference type="SAM" id="MobiDB-lite"/>
    </source>
</evidence>
<reference evidence="3 4" key="1">
    <citation type="submission" date="2024-03" db="EMBL/GenBank/DDBJ databases">
        <title>Novel Streptomyces species of biotechnological and ecological value are a feature of Machair soil.</title>
        <authorList>
            <person name="Prole J.R."/>
            <person name="Goodfellow M."/>
            <person name="Allenby N."/>
            <person name="Ward A.C."/>
        </authorList>
    </citation>
    <scope>NUCLEOTIDE SEQUENCE [LARGE SCALE GENOMIC DNA]</scope>
    <source>
        <strain evidence="3 4">MS1.AVA.1</strain>
    </source>
</reference>
<evidence type="ECO:0000313" key="3">
    <source>
        <dbReference type="EMBL" id="MEJ8668062.1"/>
    </source>
</evidence>
<feature type="region of interest" description="Disordered" evidence="1">
    <location>
        <begin position="1"/>
        <end position="69"/>
    </location>
</feature>
<dbReference type="InterPro" id="IPR045919">
    <property type="entry name" value="DUF6338"/>
</dbReference>
<accession>A0ABU8UHF4</accession>
<feature type="transmembrane region" description="Helical" evidence="2">
    <location>
        <begin position="70"/>
        <end position="90"/>
    </location>
</feature>
<dbReference type="Pfam" id="PF19865">
    <property type="entry name" value="DUF6338"/>
    <property type="match status" value="1"/>
</dbReference>
<organism evidence="3 4">
    <name type="scientific">Streptomyces machairae</name>
    <dbReference type="NCBI Taxonomy" id="3134109"/>
    <lineage>
        <taxon>Bacteria</taxon>
        <taxon>Bacillati</taxon>
        <taxon>Actinomycetota</taxon>
        <taxon>Actinomycetes</taxon>
        <taxon>Kitasatosporales</taxon>
        <taxon>Streptomycetaceae</taxon>
        <taxon>Streptomyces</taxon>
    </lineage>
</organism>
<keyword evidence="2" id="KW-0472">Membrane</keyword>
<dbReference type="EMBL" id="JBBKAK010000001">
    <property type="protein sequence ID" value="MEJ8668062.1"/>
    <property type="molecule type" value="Genomic_DNA"/>
</dbReference>
<dbReference type="Proteomes" id="UP001376459">
    <property type="component" value="Unassembled WGS sequence"/>
</dbReference>
<proteinExistence type="predicted"/>
<comment type="caution">
    <text evidence="3">The sequence shown here is derived from an EMBL/GenBank/DDBJ whole genome shotgun (WGS) entry which is preliminary data.</text>
</comment>
<protein>
    <submittedName>
        <fullName evidence="3">DUF6338 family protein</fullName>
    </submittedName>
</protein>